<evidence type="ECO:0000256" key="1">
    <source>
        <dbReference type="SAM" id="MobiDB-lite"/>
    </source>
</evidence>
<dbReference type="eggNOG" id="KOG0489">
    <property type="taxonomic scope" value="Eukaryota"/>
</dbReference>
<dbReference type="WBParaSite" id="Csp11.Scaffold618.g6083.t1">
    <property type="protein sequence ID" value="Csp11.Scaffold618.g6083.t1"/>
    <property type="gene ID" value="Csp11.Scaffold618.g6083"/>
</dbReference>
<keyword evidence="2" id="KW-0732">Signal</keyword>
<name>A0A1I7THV6_9PELO</name>
<feature type="signal peptide" evidence="2">
    <location>
        <begin position="1"/>
        <end position="19"/>
    </location>
</feature>
<feature type="region of interest" description="Disordered" evidence="1">
    <location>
        <begin position="20"/>
        <end position="40"/>
    </location>
</feature>
<evidence type="ECO:0000313" key="3">
    <source>
        <dbReference type="Proteomes" id="UP000095282"/>
    </source>
</evidence>
<reference evidence="4" key="1">
    <citation type="submission" date="2016-11" db="UniProtKB">
        <authorList>
            <consortium name="WormBaseParasite"/>
        </authorList>
    </citation>
    <scope>IDENTIFICATION</scope>
</reference>
<protein>
    <submittedName>
        <fullName evidence="4">Venom peptide</fullName>
    </submittedName>
</protein>
<evidence type="ECO:0000313" key="4">
    <source>
        <dbReference type="WBParaSite" id="Csp11.Scaffold618.g6083.t1"/>
    </source>
</evidence>
<proteinExistence type="predicted"/>
<organism evidence="3 4">
    <name type="scientific">Caenorhabditis tropicalis</name>
    <dbReference type="NCBI Taxonomy" id="1561998"/>
    <lineage>
        <taxon>Eukaryota</taxon>
        <taxon>Metazoa</taxon>
        <taxon>Ecdysozoa</taxon>
        <taxon>Nematoda</taxon>
        <taxon>Chromadorea</taxon>
        <taxon>Rhabditida</taxon>
        <taxon>Rhabditina</taxon>
        <taxon>Rhabditomorpha</taxon>
        <taxon>Rhabditoidea</taxon>
        <taxon>Rhabditidae</taxon>
        <taxon>Peloderinae</taxon>
        <taxon>Caenorhabditis</taxon>
    </lineage>
</organism>
<evidence type="ECO:0000256" key="2">
    <source>
        <dbReference type="SAM" id="SignalP"/>
    </source>
</evidence>
<sequence length="92" mass="9792">MRTSVSLFLLLVSISIVSGQYDSGDSSNSADSLEQSSSSEQIIGSEEIIIEEGSGSGDVPVISVEQIHVFGILPGPGDIRKKRGIMDILQRK</sequence>
<feature type="chain" id="PRO_5009307555" evidence="2">
    <location>
        <begin position="20"/>
        <end position="92"/>
    </location>
</feature>
<dbReference type="AlphaFoldDB" id="A0A1I7THV6"/>
<feature type="compositionally biased region" description="Polar residues" evidence="1">
    <location>
        <begin position="20"/>
        <end position="33"/>
    </location>
</feature>
<dbReference type="Proteomes" id="UP000095282">
    <property type="component" value="Unplaced"/>
</dbReference>
<accession>A0A1I7THV6</accession>
<keyword evidence="3" id="KW-1185">Reference proteome</keyword>